<name>A0ACC3ACR9_9EURO</name>
<evidence type="ECO:0000313" key="1">
    <source>
        <dbReference type="EMBL" id="KAJ9659621.1"/>
    </source>
</evidence>
<dbReference type="EMBL" id="JAPDRQ010000038">
    <property type="protein sequence ID" value="KAJ9659621.1"/>
    <property type="molecule type" value="Genomic_DNA"/>
</dbReference>
<reference evidence="1" key="1">
    <citation type="submission" date="2022-10" db="EMBL/GenBank/DDBJ databases">
        <title>Culturing micro-colonial fungi from biological soil crusts in the Mojave desert and describing Neophaeococcomyces mojavensis, and introducing the new genera and species Taxawa tesnikishii.</title>
        <authorList>
            <person name="Kurbessoian T."/>
            <person name="Stajich J.E."/>
        </authorList>
    </citation>
    <scope>NUCLEOTIDE SEQUENCE</scope>
    <source>
        <strain evidence="1">JES_112</strain>
    </source>
</reference>
<dbReference type="Proteomes" id="UP001172386">
    <property type="component" value="Unassembled WGS sequence"/>
</dbReference>
<accession>A0ACC3ACR9</accession>
<keyword evidence="2" id="KW-1185">Reference proteome</keyword>
<organism evidence="1 2">
    <name type="scientific">Neophaeococcomyces mojaviensis</name>
    <dbReference type="NCBI Taxonomy" id="3383035"/>
    <lineage>
        <taxon>Eukaryota</taxon>
        <taxon>Fungi</taxon>
        <taxon>Dikarya</taxon>
        <taxon>Ascomycota</taxon>
        <taxon>Pezizomycotina</taxon>
        <taxon>Eurotiomycetes</taxon>
        <taxon>Chaetothyriomycetidae</taxon>
        <taxon>Chaetothyriales</taxon>
        <taxon>Chaetothyriales incertae sedis</taxon>
        <taxon>Neophaeococcomyces</taxon>
    </lineage>
</organism>
<comment type="caution">
    <text evidence="1">The sequence shown here is derived from an EMBL/GenBank/DDBJ whole genome shotgun (WGS) entry which is preliminary data.</text>
</comment>
<gene>
    <name evidence="1" type="ORF">H2198_003034</name>
</gene>
<evidence type="ECO:0000313" key="2">
    <source>
        <dbReference type="Proteomes" id="UP001172386"/>
    </source>
</evidence>
<proteinExistence type="predicted"/>
<protein>
    <submittedName>
        <fullName evidence="1">Uncharacterized protein</fullName>
    </submittedName>
</protein>
<sequence length="430" mass="47133">MTTISPSKNSTILIVGAGVFGLTLALSLHQRGYHNITIFDRYLPPVPDGSSVDISRVIRPDYADPFYARMGLEAMKGWNSTYKSYFHRSGLLCVAQTKGHPYILESRQNVEKMGLMVTEVDGREVRRKCQGMAEGVTGLEGYFNEICGWADARGAIECLARRCSESGIGFVSGARGTVTSLITVENGRKVVGVRTRLGGEVFGDRVILATGAWTPFLVDMSQTSVSTGQPVGFLQLTEEEAETLRDVPIVIDLSTGWFSFPPTPGSNILKIARHGYGYETRRGPSGAKAKAAVTVSAPALDANNASTSFIPDDAEQALRNGLKLLFPQFQDRKFLRMRLCWYTDTANGDFVVDHHPEYENLFLACGGSGHAFKFLPVLGQYLADAFEEQASEIQRKKWGWRQSSTPISKGDGSRGGPARRVLSKEEQAKL</sequence>